<dbReference type="Proteomes" id="UP000054683">
    <property type="component" value="Unassembled WGS sequence"/>
</dbReference>
<evidence type="ECO:0000313" key="2">
    <source>
        <dbReference type="Proteomes" id="UP000054683"/>
    </source>
</evidence>
<sequence length="59" mass="6379">MRTSFSLSAGAIYVACEYFEIRCCDGTGALNCSPATLPNFGDLRWIAPSGTEQAALRFK</sequence>
<accession>A0A158JY16</accession>
<dbReference type="AlphaFoldDB" id="A0A158JY16"/>
<protein>
    <submittedName>
        <fullName evidence="1">Uncharacterized protein</fullName>
    </submittedName>
</protein>
<evidence type="ECO:0000313" key="1">
    <source>
        <dbReference type="EMBL" id="SAL73635.1"/>
    </source>
</evidence>
<name>A0A158JY16_9BURK</name>
<dbReference type="EMBL" id="FCOK02000138">
    <property type="protein sequence ID" value="SAL73635.1"/>
    <property type="molecule type" value="Genomic_DNA"/>
</dbReference>
<organism evidence="1 2">
    <name type="scientific">Caballeronia udeis</name>
    <dbReference type="NCBI Taxonomy" id="1232866"/>
    <lineage>
        <taxon>Bacteria</taxon>
        <taxon>Pseudomonadati</taxon>
        <taxon>Pseudomonadota</taxon>
        <taxon>Betaproteobacteria</taxon>
        <taxon>Burkholderiales</taxon>
        <taxon>Burkholderiaceae</taxon>
        <taxon>Caballeronia</taxon>
    </lineage>
</organism>
<proteinExistence type="predicted"/>
<gene>
    <name evidence="1" type="ORF">AWB69_09045</name>
</gene>
<reference evidence="1 2" key="1">
    <citation type="submission" date="2016-01" db="EMBL/GenBank/DDBJ databases">
        <authorList>
            <person name="Oliw E.H."/>
        </authorList>
    </citation>
    <scope>NUCLEOTIDE SEQUENCE [LARGE SCALE GENOMIC DNA]</scope>
    <source>
        <strain evidence="1">LMG 27134</strain>
    </source>
</reference>